<dbReference type="Proteomes" id="UP000003448">
    <property type="component" value="Unassembled WGS sequence"/>
</dbReference>
<evidence type="ECO:0000313" key="3">
    <source>
        <dbReference type="Proteomes" id="UP000003448"/>
    </source>
</evidence>
<evidence type="ECO:0000313" key="2">
    <source>
        <dbReference type="EMBL" id="CCH19711.1"/>
    </source>
</evidence>
<protein>
    <submittedName>
        <fullName evidence="2">Uncharacterized protein</fullName>
    </submittedName>
</protein>
<dbReference type="EMBL" id="CAIE01000036">
    <property type="protein sequence ID" value="CCH19711.1"/>
    <property type="molecule type" value="Genomic_DNA"/>
</dbReference>
<dbReference type="STRING" id="1150864.MILUP08_44586"/>
<evidence type="ECO:0000256" key="1">
    <source>
        <dbReference type="SAM" id="MobiDB-lite"/>
    </source>
</evidence>
<accession>I0L7B4</accession>
<dbReference type="AlphaFoldDB" id="I0L7B4"/>
<reference evidence="2 3" key="1">
    <citation type="journal article" date="2012" name="J. Bacteriol.">
        <title>Genome Sequence of Micromonospora lupini Lupac 08, Isolated from Root Nodules of Lupinus angustifolius.</title>
        <authorList>
            <person name="Alonso-Vega P."/>
            <person name="Normand P."/>
            <person name="Bacigalupe R."/>
            <person name="Pujic P."/>
            <person name="Lajus A."/>
            <person name="Vallenet D."/>
            <person name="Carro L."/>
            <person name="Coll P."/>
            <person name="Trujillo M.E."/>
        </authorList>
    </citation>
    <scope>NUCLEOTIDE SEQUENCE [LARGE SCALE GENOMIC DNA]</scope>
    <source>
        <strain evidence="2 3">Lupac 08</strain>
    </source>
</reference>
<sequence>MGRSRRAAPQQQKLVGSGRNGPARHAPTMIPALLSREFDLTADGLRGPDHPRSSGPLDRLDR</sequence>
<gene>
    <name evidence="2" type="ORF">MILUP08_44586</name>
</gene>
<feature type="region of interest" description="Disordered" evidence="1">
    <location>
        <begin position="1"/>
        <end position="28"/>
    </location>
</feature>
<name>I0L7B4_9ACTN</name>
<keyword evidence="3" id="KW-1185">Reference proteome</keyword>
<proteinExistence type="predicted"/>
<organism evidence="2 3">
    <name type="scientific">Micromonospora lupini str. Lupac 08</name>
    <dbReference type="NCBI Taxonomy" id="1150864"/>
    <lineage>
        <taxon>Bacteria</taxon>
        <taxon>Bacillati</taxon>
        <taxon>Actinomycetota</taxon>
        <taxon>Actinomycetes</taxon>
        <taxon>Micromonosporales</taxon>
        <taxon>Micromonosporaceae</taxon>
        <taxon>Micromonospora</taxon>
    </lineage>
</organism>
<feature type="region of interest" description="Disordered" evidence="1">
    <location>
        <begin position="41"/>
        <end position="62"/>
    </location>
</feature>
<feature type="compositionally biased region" description="Basic and acidic residues" evidence="1">
    <location>
        <begin position="46"/>
        <end position="62"/>
    </location>
</feature>